<comment type="caution">
    <text evidence="1">The sequence shown here is derived from an EMBL/GenBank/DDBJ whole genome shotgun (WGS) entry which is preliminary data.</text>
</comment>
<dbReference type="RefSeq" id="WP_023952339.1">
    <property type="nucleotide sequence ID" value="NZ_AYSV01000106.1"/>
</dbReference>
<evidence type="ECO:0008006" key="3">
    <source>
        <dbReference type="Google" id="ProtNLM"/>
    </source>
</evidence>
<dbReference type="EMBL" id="AYSV01000106">
    <property type="protein sequence ID" value="ETD68423.1"/>
    <property type="molecule type" value="Genomic_DNA"/>
</dbReference>
<protein>
    <recommendedName>
        <fullName evidence="3">DUF3592 domain-containing protein</fullName>
    </recommendedName>
</protein>
<organism evidence="1 2">
    <name type="scientific">Pelistega indica</name>
    <dbReference type="NCBI Taxonomy" id="1414851"/>
    <lineage>
        <taxon>Bacteria</taxon>
        <taxon>Pseudomonadati</taxon>
        <taxon>Pseudomonadota</taxon>
        <taxon>Betaproteobacteria</taxon>
        <taxon>Burkholderiales</taxon>
        <taxon>Alcaligenaceae</taxon>
        <taxon>Pelistega</taxon>
    </lineage>
</organism>
<dbReference type="OrthoDB" id="9079702at2"/>
<sequence length="103" mass="11766">MLLPGVVFLFGSHITSPLINYAGIEALAKVISQEQTSTLRNNQRVFKLNVIYPKANGELQESSFRTDEFNFYPSYKSGVYPKVGQEFKVKYLPAIPRYFVILQ</sequence>
<keyword evidence="2" id="KW-1185">Reference proteome</keyword>
<reference evidence="1 2" key="1">
    <citation type="submission" date="2013-11" db="EMBL/GenBank/DDBJ databases">
        <title>Genomic analysis of Pelistega sp. HM-7.</title>
        <authorList>
            <person name="Kumbhare S.V."/>
            <person name="Shetty S.A."/>
            <person name="Sharma O."/>
            <person name="Dhotre D.P."/>
        </authorList>
    </citation>
    <scope>NUCLEOTIDE SEQUENCE [LARGE SCALE GENOMIC DNA]</scope>
    <source>
        <strain evidence="1 2">HM-7</strain>
    </source>
</reference>
<accession>V8FXJ3</accession>
<name>V8FXJ3_9BURK</name>
<proteinExistence type="predicted"/>
<dbReference type="AlphaFoldDB" id="V8FXJ3"/>
<evidence type="ECO:0000313" key="1">
    <source>
        <dbReference type="EMBL" id="ETD68423.1"/>
    </source>
</evidence>
<gene>
    <name evidence="1" type="ORF">V757_10235</name>
</gene>
<evidence type="ECO:0000313" key="2">
    <source>
        <dbReference type="Proteomes" id="UP000018766"/>
    </source>
</evidence>
<dbReference type="Proteomes" id="UP000018766">
    <property type="component" value="Unassembled WGS sequence"/>
</dbReference>